<dbReference type="PANTHER" id="PTHR43355:SF2">
    <property type="entry name" value="FLAVIN REDUCTASE (NADPH)"/>
    <property type="match status" value="1"/>
</dbReference>
<accession>A0A366X1N6</accession>
<dbReference type="AlphaFoldDB" id="A0A366X1N6"/>
<dbReference type="InterPro" id="IPR051606">
    <property type="entry name" value="Polyketide_Oxido-like"/>
</dbReference>
<dbReference type="InterPro" id="IPR036291">
    <property type="entry name" value="NAD(P)-bd_dom_sf"/>
</dbReference>
<dbReference type="SUPFAM" id="SSF51735">
    <property type="entry name" value="NAD(P)-binding Rossmann-fold domains"/>
    <property type="match status" value="1"/>
</dbReference>
<name>A0A366X1N6_9RHOB</name>
<evidence type="ECO:0000313" key="3">
    <source>
        <dbReference type="Proteomes" id="UP000252706"/>
    </source>
</evidence>
<organism evidence="2 3">
    <name type="scientific">Phaeobacter gallaeciensis</name>
    <dbReference type="NCBI Taxonomy" id="60890"/>
    <lineage>
        <taxon>Bacteria</taxon>
        <taxon>Pseudomonadati</taxon>
        <taxon>Pseudomonadota</taxon>
        <taxon>Alphaproteobacteria</taxon>
        <taxon>Rhodobacterales</taxon>
        <taxon>Roseobacteraceae</taxon>
        <taxon>Phaeobacter</taxon>
    </lineage>
</organism>
<dbReference type="Proteomes" id="UP000252706">
    <property type="component" value="Unassembled WGS sequence"/>
</dbReference>
<gene>
    <name evidence="2" type="ORF">DS909_07885</name>
</gene>
<dbReference type="Gene3D" id="3.40.50.720">
    <property type="entry name" value="NAD(P)-binding Rossmann-like Domain"/>
    <property type="match status" value="1"/>
</dbReference>
<proteinExistence type="predicted"/>
<dbReference type="Pfam" id="PF13460">
    <property type="entry name" value="NAD_binding_10"/>
    <property type="match status" value="1"/>
</dbReference>
<evidence type="ECO:0000259" key="1">
    <source>
        <dbReference type="Pfam" id="PF13460"/>
    </source>
</evidence>
<feature type="domain" description="NAD(P)-binding" evidence="1">
    <location>
        <begin position="7"/>
        <end position="197"/>
    </location>
</feature>
<comment type="caution">
    <text evidence="2">The sequence shown here is derived from an EMBL/GenBank/DDBJ whole genome shotgun (WGS) entry which is preliminary data.</text>
</comment>
<protein>
    <submittedName>
        <fullName evidence="2">NADH-flavin reductase</fullName>
    </submittedName>
</protein>
<dbReference type="RefSeq" id="WP_113822908.1">
    <property type="nucleotide sequence ID" value="NZ_QOCE01000019.1"/>
</dbReference>
<evidence type="ECO:0000313" key="2">
    <source>
        <dbReference type="EMBL" id="RBW57610.1"/>
    </source>
</evidence>
<dbReference type="OrthoDB" id="7419852at2"/>
<dbReference type="GO" id="GO:0016646">
    <property type="term" value="F:oxidoreductase activity, acting on the CH-NH group of donors, NAD or NADP as acceptor"/>
    <property type="evidence" value="ECO:0007669"/>
    <property type="project" value="TreeGrafter"/>
</dbReference>
<dbReference type="PANTHER" id="PTHR43355">
    <property type="entry name" value="FLAVIN REDUCTASE (NADPH)"/>
    <property type="match status" value="1"/>
</dbReference>
<sequence length="213" mass="22157">MKIVVFGASGDVGSRVVTEAVTRGHDVIAVVRNEAGLAKLPETVKGLIASVSDPSAVAKAMAGHDLAISSLRTPPGHEGDVVALTRSILKGASIADVRVIIVGGAARLRLPNGSPHTVLSDPDFLPESIVPTARASLAQAELCISTVDADWTYASPSALLRPGTRRGKFRIGTDTLLIDANGNSEISMEDFAVALVDEALSAQFIRTSFTVGY</sequence>
<dbReference type="EMBL" id="QOCE01000019">
    <property type="protein sequence ID" value="RBW57610.1"/>
    <property type="molecule type" value="Genomic_DNA"/>
</dbReference>
<dbReference type="InterPro" id="IPR016040">
    <property type="entry name" value="NAD(P)-bd_dom"/>
</dbReference>
<reference evidence="2 3" key="1">
    <citation type="submission" date="2018-07" db="EMBL/GenBank/DDBJ databases">
        <title>Modular assembly of carbohydrate-degrading microbial communities in the ocean.</title>
        <authorList>
            <person name="Enke T.N."/>
            <person name="Datta M.S."/>
            <person name="Schwartzman J.A."/>
            <person name="Cermak N."/>
            <person name="Schmitz D.A."/>
            <person name="Barrere J."/>
            <person name="Cordero O.X."/>
        </authorList>
    </citation>
    <scope>NUCLEOTIDE SEQUENCE [LARGE SCALE GENOMIC DNA]</scope>
    <source>
        <strain evidence="2 3">C3M10</strain>
    </source>
</reference>